<dbReference type="GO" id="GO:0000122">
    <property type="term" value="P:negative regulation of transcription by RNA polymerase II"/>
    <property type="evidence" value="ECO:0007669"/>
    <property type="project" value="TreeGrafter"/>
</dbReference>
<feature type="region of interest" description="Disordered" evidence="6">
    <location>
        <begin position="201"/>
        <end position="223"/>
    </location>
</feature>
<name>A0AAV2QS27_MEGNR</name>
<keyword evidence="1" id="KW-0805">Transcription regulation</keyword>
<evidence type="ECO:0000256" key="2">
    <source>
        <dbReference type="ARBA" id="ARBA00023125"/>
    </source>
</evidence>
<dbReference type="InterPro" id="IPR036910">
    <property type="entry name" value="HMG_box_dom_sf"/>
</dbReference>
<keyword evidence="9" id="KW-1185">Reference proteome</keyword>
<feature type="domain" description="HMG box" evidence="7">
    <location>
        <begin position="57"/>
        <end position="125"/>
    </location>
</feature>
<dbReference type="InterPro" id="IPR009071">
    <property type="entry name" value="HMG_box_dom"/>
</dbReference>
<evidence type="ECO:0000256" key="6">
    <source>
        <dbReference type="SAM" id="MobiDB-lite"/>
    </source>
</evidence>
<dbReference type="SMART" id="SM00398">
    <property type="entry name" value="HMG"/>
    <property type="match status" value="1"/>
</dbReference>
<comment type="caution">
    <text evidence="8">The sequence shown here is derived from an EMBL/GenBank/DDBJ whole genome shotgun (WGS) entry which is preliminary data.</text>
</comment>
<dbReference type="Proteomes" id="UP001497623">
    <property type="component" value="Unassembled WGS sequence"/>
</dbReference>
<evidence type="ECO:0000256" key="4">
    <source>
        <dbReference type="ARBA" id="ARBA00023242"/>
    </source>
</evidence>
<protein>
    <recommendedName>
        <fullName evidence="7">HMG box domain-containing protein</fullName>
    </recommendedName>
</protein>
<organism evidence="8 9">
    <name type="scientific">Meganyctiphanes norvegica</name>
    <name type="common">Northern krill</name>
    <name type="synonym">Thysanopoda norvegica</name>
    <dbReference type="NCBI Taxonomy" id="48144"/>
    <lineage>
        <taxon>Eukaryota</taxon>
        <taxon>Metazoa</taxon>
        <taxon>Ecdysozoa</taxon>
        <taxon>Arthropoda</taxon>
        <taxon>Crustacea</taxon>
        <taxon>Multicrustacea</taxon>
        <taxon>Malacostraca</taxon>
        <taxon>Eumalacostraca</taxon>
        <taxon>Eucarida</taxon>
        <taxon>Euphausiacea</taxon>
        <taxon>Euphausiidae</taxon>
        <taxon>Meganyctiphanes</taxon>
    </lineage>
</organism>
<proteinExistence type="predicted"/>
<evidence type="ECO:0000256" key="5">
    <source>
        <dbReference type="PROSITE-ProRule" id="PRU00267"/>
    </source>
</evidence>
<keyword evidence="2 5" id="KW-0238">DNA-binding</keyword>
<dbReference type="Pfam" id="PF00505">
    <property type="entry name" value="HMG_box"/>
    <property type="match status" value="1"/>
</dbReference>
<evidence type="ECO:0000259" key="7">
    <source>
        <dbReference type="PROSITE" id="PS50118"/>
    </source>
</evidence>
<dbReference type="GO" id="GO:0005634">
    <property type="term" value="C:nucleus"/>
    <property type="evidence" value="ECO:0007669"/>
    <property type="project" value="UniProtKB-UniRule"/>
</dbReference>
<dbReference type="PROSITE" id="PS50118">
    <property type="entry name" value="HMG_BOX_2"/>
    <property type="match status" value="1"/>
</dbReference>
<evidence type="ECO:0000256" key="1">
    <source>
        <dbReference type="ARBA" id="ARBA00023015"/>
    </source>
</evidence>
<feature type="DNA-binding region" description="HMG box" evidence="5">
    <location>
        <begin position="57"/>
        <end position="125"/>
    </location>
</feature>
<accession>A0AAV2QS27</accession>
<dbReference type="FunFam" id="1.10.30.10:FF:000003">
    <property type="entry name" value="Putative transcription factor SOX-6"/>
    <property type="match status" value="1"/>
</dbReference>
<dbReference type="PANTHER" id="PTHR10270">
    <property type="entry name" value="SOX TRANSCRIPTION FACTOR"/>
    <property type="match status" value="1"/>
</dbReference>
<dbReference type="CDD" id="cd22029">
    <property type="entry name" value="HMG-box_SoxC"/>
    <property type="match status" value="1"/>
</dbReference>
<feature type="compositionally biased region" description="Pro residues" evidence="6">
    <location>
        <begin position="204"/>
        <end position="218"/>
    </location>
</feature>
<dbReference type="GO" id="GO:0030182">
    <property type="term" value="P:neuron differentiation"/>
    <property type="evidence" value="ECO:0007669"/>
    <property type="project" value="TreeGrafter"/>
</dbReference>
<dbReference type="EMBL" id="CAXKWB010009493">
    <property type="protein sequence ID" value="CAL4094944.1"/>
    <property type="molecule type" value="Genomic_DNA"/>
</dbReference>
<feature type="non-terminal residue" evidence="8">
    <location>
        <position position="458"/>
    </location>
</feature>
<dbReference type="GO" id="GO:0007420">
    <property type="term" value="P:brain development"/>
    <property type="evidence" value="ECO:0007669"/>
    <property type="project" value="TreeGrafter"/>
</dbReference>
<keyword evidence="4 5" id="KW-0539">Nucleus</keyword>
<dbReference type="InterPro" id="IPR050140">
    <property type="entry name" value="SRY-related_HMG-box_TF-like"/>
</dbReference>
<dbReference type="PANTHER" id="PTHR10270:SF323">
    <property type="entry name" value="TRANSCRIPTION FACTOR SOX-14-RELATED"/>
    <property type="match status" value="1"/>
</dbReference>
<evidence type="ECO:0000256" key="3">
    <source>
        <dbReference type="ARBA" id="ARBA00023163"/>
    </source>
</evidence>
<evidence type="ECO:0000313" key="9">
    <source>
        <dbReference type="Proteomes" id="UP001497623"/>
    </source>
</evidence>
<dbReference type="GO" id="GO:0000978">
    <property type="term" value="F:RNA polymerase II cis-regulatory region sequence-specific DNA binding"/>
    <property type="evidence" value="ECO:0007669"/>
    <property type="project" value="TreeGrafter"/>
</dbReference>
<gene>
    <name evidence="8" type="ORF">MNOR_LOCUS15281</name>
</gene>
<reference evidence="8 9" key="1">
    <citation type="submission" date="2024-05" db="EMBL/GenBank/DDBJ databases">
        <authorList>
            <person name="Wallberg A."/>
        </authorList>
    </citation>
    <scope>NUCLEOTIDE SEQUENCE [LARGE SCALE GENOMIC DNA]</scope>
</reference>
<dbReference type="Gene3D" id="1.10.30.10">
    <property type="entry name" value="High mobility group box domain"/>
    <property type="match status" value="1"/>
</dbReference>
<sequence length="458" mass="52579">MLPHVNYDRFLQPVVTAEFMDLKDNSSKVFGSFTIDLTSRTPYSDATKTKKHQPNHIKRPMNAFMVWSQMERREIIKVTPDIHNAIVSKELGKRWKLLTEEERKPYRDEAERLKELHLREYPNYKYRPKKKGQKPQLKGVLEKPIKKIVKPKCKDIVNNKKSISEICEHYFKENEEARSDNSKLCLKIKISDLRKKFSGSPVINSPPLPSAPASPPMELPDSPESASLCTDIQSFIYPNNNYESEIPTVLNSHYFNDQQHLSNNLPNSPKSQIIAKNEQTVLNYKNSYALSQSSTNNSNLTANSFETVLNSAVPTCKAQEIYGIYNEKIKSEPVDMFYENMYTPQFTSLSNLAFSMSTPDRGNESNNTYIKQETEETQKESKEQTSEPASLDDLYRITDFIASDIKVDQEYIDPAIDFDAVSTTAGSYFDFNSSTDVTDYFFSDCNFSNMWIKSSSML</sequence>
<keyword evidence="3" id="KW-0804">Transcription</keyword>
<dbReference type="AlphaFoldDB" id="A0AAV2QS27"/>
<dbReference type="SUPFAM" id="SSF47095">
    <property type="entry name" value="HMG-box"/>
    <property type="match status" value="1"/>
</dbReference>
<evidence type="ECO:0000313" key="8">
    <source>
        <dbReference type="EMBL" id="CAL4094944.1"/>
    </source>
</evidence>
<dbReference type="GO" id="GO:0001228">
    <property type="term" value="F:DNA-binding transcription activator activity, RNA polymerase II-specific"/>
    <property type="evidence" value="ECO:0007669"/>
    <property type="project" value="TreeGrafter"/>
</dbReference>